<dbReference type="InterPro" id="IPR036653">
    <property type="entry name" value="CinA-like_C"/>
</dbReference>
<evidence type="ECO:0000313" key="2">
    <source>
        <dbReference type="EMBL" id="RNL86191.1"/>
    </source>
</evidence>
<dbReference type="AlphaFoldDB" id="A0A3N0EEF1"/>
<proteinExistence type="predicted"/>
<reference evidence="2 3" key="1">
    <citation type="submission" date="2018-11" db="EMBL/GenBank/DDBJ databases">
        <title>The genome draft of YIM 96095.</title>
        <authorList>
            <person name="Tang S.-K."/>
            <person name="Chunyu W.-X."/>
            <person name="Feng Y.-Z."/>
        </authorList>
    </citation>
    <scope>NUCLEOTIDE SEQUENCE [LARGE SCALE GENOMIC DNA]</scope>
    <source>
        <strain evidence="2 3">YIM 96095</strain>
    </source>
</reference>
<dbReference type="Gene3D" id="3.90.950.20">
    <property type="entry name" value="CinA-like"/>
    <property type="match status" value="1"/>
</dbReference>
<dbReference type="OrthoDB" id="1253990at2"/>
<dbReference type="RefSeq" id="WP_123200387.1">
    <property type="nucleotide sequence ID" value="NZ_RJMB01000004.1"/>
</dbReference>
<feature type="domain" description="CinA C-terminal" evidence="1">
    <location>
        <begin position="5"/>
        <end position="155"/>
    </location>
</feature>
<dbReference type="Pfam" id="PF02464">
    <property type="entry name" value="CinA"/>
    <property type="match status" value="1"/>
</dbReference>
<evidence type="ECO:0000313" key="3">
    <source>
        <dbReference type="Proteomes" id="UP000269198"/>
    </source>
</evidence>
<dbReference type="Proteomes" id="UP000269198">
    <property type="component" value="Unassembled WGS sequence"/>
</dbReference>
<dbReference type="EMBL" id="RJMB01000004">
    <property type="protein sequence ID" value="RNL86191.1"/>
    <property type="molecule type" value="Genomic_DNA"/>
</dbReference>
<protein>
    <submittedName>
        <fullName evidence="2">CinA family protein</fullName>
    </submittedName>
</protein>
<keyword evidence="3" id="KW-1185">Reference proteome</keyword>
<dbReference type="NCBIfam" id="TIGR00199">
    <property type="entry name" value="PncC_domain"/>
    <property type="match status" value="1"/>
</dbReference>
<comment type="caution">
    <text evidence="2">The sequence shown here is derived from an EMBL/GenBank/DDBJ whole genome shotgun (WGS) entry which is preliminary data.</text>
</comment>
<evidence type="ECO:0000259" key="1">
    <source>
        <dbReference type="Pfam" id="PF02464"/>
    </source>
</evidence>
<accession>A0A3N0EEF1</accession>
<organism evidence="2 3">
    <name type="scientific">Halostreptopolyspora alba</name>
    <dbReference type="NCBI Taxonomy" id="2487137"/>
    <lineage>
        <taxon>Bacteria</taxon>
        <taxon>Bacillati</taxon>
        <taxon>Actinomycetota</taxon>
        <taxon>Actinomycetes</taxon>
        <taxon>Streptosporangiales</taxon>
        <taxon>Nocardiopsidaceae</taxon>
        <taxon>Halostreptopolyspora</taxon>
    </lineage>
</organism>
<sequence>MNVEAAEAAHRALRARAGTVATAESLTGGLIGATLTEVAGASATYRGGVVAYATPLKEGLLGVPSSLLREHGAVHPDVACAMARGVRERVVATFGLAVTGVAGPEPQDGQPVGTVFVAIAGPGEGGAVEEFHFDGERALVRRRTVEEALRLLGKVVARNTPN</sequence>
<gene>
    <name evidence="2" type="ORF">EFW17_06650</name>
</gene>
<name>A0A3N0EEF1_9ACTN</name>
<dbReference type="SUPFAM" id="SSF142433">
    <property type="entry name" value="CinA-like"/>
    <property type="match status" value="1"/>
</dbReference>
<dbReference type="InterPro" id="IPR008136">
    <property type="entry name" value="CinA_C"/>
</dbReference>